<feature type="compositionally biased region" description="Low complexity" evidence="1">
    <location>
        <begin position="198"/>
        <end position="209"/>
    </location>
</feature>
<evidence type="ECO:0000256" key="1">
    <source>
        <dbReference type="SAM" id="MobiDB-lite"/>
    </source>
</evidence>
<organism evidence="3 4">
    <name type="scientific">Rotaria socialis</name>
    <dbReference type="NCBI Taxonomy" id="392032"/>
    <lineage>
        <taxon>Eukaryota</taxon>
        <taxon>Metazoa</taxon>
        <taxon>Spiralia</taxon>
        <taxon>Gnathifera</taxon>
        <taxon>Rotifera</taxon>
        <taxon>Eurotatoria</taxon>
        <taxon>Bdelloidea</taxon>
        <taxon>Philodinida</taxon>
        <taxon>Philodinidae</taxon>
        <taxon>Rotaria</taxon>
    </lineage>
</organism>
<feature type="region of interest" description="Disordered" evidence="1">
    <location>
        <begin position="178"/>
        <end position="215"/>
    </location>
</feature>
<keyword evidence="4" id="KW-1185">Reference proteome</keyword>
<accession>A0A820V532</accession>
<dbReference type="EMBL" id="CAJOBP010006564">
    <property type="protein sequence ID" value="CAF4495675.1"/>
    <property type="molecule type" value="Genomic_DNA"/>
</dbReference>
<dbReference type="Proteomes" id="UP000663873">
    <property type="component" value="Unassembled WGS sequence"/>
</dbReference>
<feature type="non-terminal residue" evidence="3">
    <location>
        <position position="1"/>
    </location>
</feature>
<gene>
    <name evidence="3" type="ORF">UJA718_LOCUS25954</name>
</gene>
<feature type="transmembrane region" description="Helical" evidence="2">
    <location>
        <begin position="225"/>
        <end position="247"/>
    </location>
</feature>
<evidence type="ECO:0000256" key="2">
    <source>
        <dbReference type="SAM" id="Phobius"/>
    </source>
</evidence>
<dbReference type="AlphaFoldDB" id="A0A820V532"/>
<protein>
    <submittedName>
        <fullName evidence="3">Uncharacterized protein</fullName>
    </submittedName>
</protein>
<name>A0A820V532_9BILA</name>
<comment type="caution">
    <text evidence="3">The sequence shown here is derived from an EMBL/GenBank/DDBJ whole genome shotgun (WGS) entry which is preliminary data.</text>
</comment>
<evidence type="ECO:0000313" key="3">
    <source>
        <dbReference type="EMBL" id="CAF4495675.1"/>
    </source>
</evidence>
<sequence length="251" mass="27761">MLSTIEQALFILAVPYSVAGTIFKFVLIEPFDLLRKSGTTISIFWLFGQWLPSLHNSQRLNRYNYSGSNRTAWLYARIIEAYVYSSFEQYTVPFYRYNHSITMQLFYTTNMCEIGTVYPGLVGRYGYRCEGIIGYVVSTERSSANINKVKVKTTEGMPNRSAAFFGYYAPTFTNTGNTRGYPPDLPPQQSHAPREVNVPSSTIPSVPSTAKGTGGSSTCVSAVKLFLVALLGGVMAALVTIPLTIALTRST</sequence>
<keyword evidence="2" id="KW-1133">Transmembrane helix</keyword>
<keyword evidence="2" id="KW-0472">Membrane</keyword>
<keyword evidence="2" id="KW-0812">Transmembrane</keyword>
<reference evidence="3" key="1">
    <citation type="submission" date="2021-02" db="EMBL/GenBank/DDBJ databases">
        <authorList>
            <person name="Nowell W R."/>
        </authorList>
    </citation>
    <scope>NUCLEOTIDE SEQUENCE</scope>
</reference>
<proteinExistence type="predicted"/>
<evidence type="ECO:0000313" key="4">
    <source>
        <dbReference type="Proteomes" id="UP000663873"/>
    </source>
</evidence>